<geneLocation type="plasmid" evidence="14">
    <name>pcme4a9i</name>
</geneLocation>
<evidence type="ECO:0000313" key="13">
    <source>
        <dbReference type="EMBL" id="ARU18157.1"/>
    </source>
</evidence>
<dbReference type="KEGG" id="cman:A9D14_16085"/>
<protein>
    <submittedName>
        <fullName evidence="13">TonB-dependent receptor</fullName>
    </submittedName>
</protein>
<dbReference type="InterPro" id="IPR036942">
    <property type="entry name" value="Beta-barrel_TonB_sf"/>
</dbReference>
<dbReference type="PANTHER" id="PTHR47234">
    <property type="match status" value="1"/>
</dbReference>
<keyword evidence="5 9" id="KW-0798">TonB box</keyword>
<evidence type="ECO:0000256" key="9">
    <source>
        <dbReference type="RuleBase" id="RU003357"/>
    </source>
</evidence>
<evidence type="ECO:0000256" key="5">
    <source>
        <dbReference type="ARBA" id="ARBA00023077"/>
    </source>
</evidence>
<dbReference type="GO" id="GO:0009279">
    <property type="term" value="C:cell outer membrane"/>
    <property type="evidence" value="ECO:0007669"/>
    <property type="project" value="UniProtKB-SubCell"/>
</dbReference>
<comment type="subcellular location">
    <subcellularLocation>
        <location evidence="1 8">Cell outer membrane</location>
        <topology evidence="1 8">Multi-pass membrane protein</topology>
    </subcellularLocation>
</comment>
<reference evidence="13 14" key="1">
    <citation type="submission" date="2017-01" db="EMBL/GenBank/DDBJ databases">
        <title>Complete genome sequence of esterase-producing bacterium Croceicoccus marinus E4A9.</title>
        <authorList>
            <person name="Wu Y.-H."/>
            <person name="Cheng H."/>
            <person name="Xu L."/>
            <person name="Huo Y.-Y."/>
            <person name="Wang C.-S."/>
            <person name="Xu X.-W."/>
        </authorList>
    </citation>
    <scope>NUCLEOTIDE SEQUENCE [LARGE SCALE GENOMIC DNA]</scope>
    <source>
        <strain evidence="13 14">E4A9</strain>
        <plasmid evidence="14">Plasmid pcme4a9i</plasmid>
    </source>
</reference>
<dbReference type="Pfam" id="PF00593">
    <property type="entry name" value="TonB_dep_Rec_b-barrel"/>
    <property type="match status" value="1"/>
</dbReference>
<feature type="region of interest" description="Disordered" evidence="10">
    <location>
        <begin position="1"/>
        <end position="37"/>
    </location>
</feature>
<evidence type="ECO:0000256" key="8">
    <source>
        <dbReference type="PROSITE-ProRule" id="PRU01360"/>
    </source>
</evidence>
<dbReference type="PANTHER" id="PTHR47234:SF2">
    <property type="entry name" value="TONB-DEPENDENT RECEPTOR"/>
    <property type="match status" value="1"/>
</dbReference>
<dbReference type="AlphaFoldDB" id="A0A1Z1FHH2"/>
<evidence type="ECO:0000256" key="7">
    <source>
        <dbReference type="ARBA" id="ARBA00023237"/>
    </source>
</evidence>
<feature type="domain" description="TonB-dependent receptor-like beta-barrel" evidence="11">
    <location>
        <begin position="365"/>
        <end position="836"/>
    </location>
</feature>
<dbReference type="InterPro" id="IPR000531">
    <property type="entry name" value="Beta-barrel_TonB"/>
</dbReference>
<keyword evidence="14" id="KW-1185">Reference proteome</keyword>
<dbReference type="InterPro" id="IPR039426">
    <property type="entry name" value="TonB-dep_rcpt-like"/>
</dbReference>
<keyword evidence="6 8" id="KW-0472">Membrane</keyword>
<dbReference type="Gene3D" id="2.170.130.10">
    <property type="entry name" value="TonB-dependent receptor, plug domain"/>
    <property type="match status" value="1"/>
</dbReference>
<keyword evidence="13" id="KW-0614">Plasmid</keyword>
<dbReference type="OrthoDB" id="7614575at2"/>
<evidence type="ECO:0000256" key="10">
    <source>
        <dbReference type="SAM" id="MobiDB-lite"/>
    </source>
</evidence>
<gene>
    <name evidence="13" type="ORF">A9D14_16085</name>
</gene>
<dbReference type="EMBL" id="CP019603">
    <property type="protein sequence ID" value="ARU18157.1"/>
    <property type="molecule type" value="Genomic_DNA"/>
</dbReference>
<dbReference type="PROSITE" id="PS52016">
    <property type="entry name" value="TONB_DEPENDENT_REC_3"/>
    <property type="match status" value="1"/>
</dbReference>
<dbReference type="Gene3D" id="2.40.170.20">
    <property type="entry name" value="TonB-dependent receptor, beta-barrel domain"/>
    <property type="match status" value="1"/>
</dbReference>
<keyword evidence="2 8" id="KW-0813">Transport</keyword>
<evidence type="ECO:0000313" key="14">
    <source>
        <dbReference type="Proteomes" id="UP000195807"/>
    </source>
</evidence>
<name>A0A1Z1FHH2_9SPHN</name>
<dbReference type="STRING" id="450378.GCA_001661675_03233"/>
<feature type="domain" description="TonB-dependent receptor plug" evidence="12">
    <location>
        <begin position="53"/>
        <end position="169"/>
    </location>
</feature>
<dbReference type="SUPFAM" id="SSF56935">
    <property type="entry name" value="Porins"/>
    <property type="match status" value="1"/>
</dbReference>
<evidence type="ECO:0000259" key="11">
    <source>
        <dbReference type="Pfam" id="PF00593"/>
    </source>
</evidence>
<organism evidence="13 14">
    <name type="scientific">Croceicoccus marinus</name>
    <dbReference type="NCBI Taxonomy" id="450378"/>
    <lineage>
        <taxon>Bacteria</taxon>
        <taxon>Pseudomonadati</taxon>
        <taxon>Pseudomonadota</taxon>
        <taxon>Alphaproteobacteria</taxon>
        <taxon>Sphingomonadales</taxon>
        <taxon>Erythrobacteraceae</taxon>
        <taxon>Croceicoccus</taxon>
    </lineage>
</organism>
<keyword evidence="13" id="KW-0675">Receptor</keyword>
<evidence type="ECO:0000256" key="1">
    <source>
        <dbReference type="ARBA" id="ARBA00004571"/>
    </source>
</evidence>
<dbReference type="CDD" id="cd01347">
    <property type="entry name" value="ligand_gated_channel"/>
    <property type="match status" value="1"/>
</dbReference>
<dbReference type="InterPro" id="IPR037066">
    <property type="entry name" value="Plug_dom_sf"/>
</dbReference>
<evidence type="ECO:0000256" key="6">
    <source>
        <dbReference type="ARBA" id="ARBA00023136"/>
    </source>
</evidence>
<evidence type="ECO:0000256" key="2">
    <source>
        <dbReference type="ARBA" id="ARBA00022448"/>
    </source>
</evidence>
<dbReference type="Proteomes" id="UP000195807">
    <property type="component" value="Plasmid pCME4A9I"/>
</dbReference>
<keyword evidence="7 8" id="KW-0998">Cell outer membrane</keyword>
<evidence type="ECO:0000256" key="3">
    <source>
        <dbReference type="ARBA" id="ARBA00022452"/>
    </source>
</evidence>
<comment type="similarity">
    <text evidence="8 9">Belongs to the TonB-dependent receptor family.</text>
</comment>
<evidence type="ECO:0000256" key="4">
    <source>
        <dbReference type="ARBA" id="ARBA00022692"/>
    </source>
</evidence>
<keyword evidence="4 8" id="KW-0812">Transmembrane</keyword>
<proteinExistence type="inferred from homology"/>
<keyword evidence="3 8" id="KW-1134">Transmembrane beta strand</keyword>
<dbReference type="InterPro" id="IPR012910">
    <property type="entry name" value="Plug_dom"/>
</dbReference>
<feature type="compositionally biased region" description="Polar residues" evidence="10">
    <location>
        <begin position="17"/>
        <end position="27"/>
    </location>
</feature>
<accession>A0A1Z1FHH2</accession>
<sequence>MSALADPALAQDLPAQGSPTPATTAQEDNVPAPNPLGGDIIVTGSRIRGVDAVGSNVISIGVDEIAQEPVVSTSDLLRRVPQVVSLGANRQGGSAQNGAANATRAGGINLRGISTNATLLLYNGRRFPPQGTQGQYTDPSVIPTIALERVEVVADGASAIYGSDAIAGVVNFILRRGMDGAEFRARSGFSESNYAEQQLSGIAGQDWGSGWVTVAGEYSHNSALFGRDLDFYRLDNRDRGGRDFRSTNCDPGTITAGGQSYAIPQGGVAPGEGGSLVAGTANRCDLTGYESVIPSESRYSFVGNVSQELGSSVRLFADGFYSHRKGEIAGTSAINAVVPSSNPFFVSPVAGAESVNVAYSLTPAFGPDVNPYEGTFWNVAGGVEVRAFSDWSVTAYYQHGESEDIADRRVGLNNGALNAALADTNPATALNLFGGPNNPDTIAAIRDRLFVIYGKTKLDVVNVQADGSLFDLPGGAVRLAVGGEYRDEYTFTSLDIGSSAASMVIADGGSRDVKAVFGELYVPIVGGGNAMPGIEELSLSVAGRYEEYSDFGSTTNPKIGVTWRPFDALSLRGSYGTSFRAPTFTEVSEIAGGAGLYYDRDQPGPDGTLINGIGIAGGNPDLQPETATTWSLGAEFEAGSDIRLTATYFDIDYKDQIIALRRTPGYLTNPAYAPFRILNPTDEQVAALIASGLPVNSPIDTTDVSFIADGRRQNLGRTIVRGFDFGILGAWDLGEVTMDGAVQGTWYTKYSFESVPGLGLRDVAGTINNPQDYRLRADIGAKWDSFSARLTWNYLPGYDNDTVTPVQEVSDYSTFDLVMGWDVNDAFRFGIDVRNLFDEEPPFVDVDRGYDPQSANPLPRTIAVTAGVKL</sequence>
<evidence type="ECO:0000259" key="12">
    <source>
        <dbReference type="Pfam" id="PF07715"/>
    </source>
</evidence>
<dbReference type="Pfam" id="PF07715">
    <property type="entry name" value="Plug"/>
    <property type="match status" value="1"/>
</dbReference>
<feature type="compositionally biased region" description="Low complexity" evidence="10">
    <location>
        <begin position="1"/>
        <end position="16"/>
    </location>
</feature>